<keyword evidence="9" id="KW-0325">Glycoprotein</keyword>
<keyword evidence="3" id="KW-0808">Transferase</keyword>
<dbReference type="GO" id="GO:0001733">
    <property type="term" value="F:galactosylceramide sulfotransferase activity"/>
    <property type="evidence" value="ECO:0007669"/>
    <property type="project" value="InterPro"/>
</dbReference>
<dbReference type="InterPro" id="IPR027417">
    <property type="entry name" value="P-loop_NTPase"/>
</dbReference>
<evidence type="ECO:0000256" key="10">
    <source>
        <dbReference type="SAM" id="Phobius"/>
    </source>
</evidence>
<dbReference type="EMBL" id="BLXT01006999">
    <property type="protein sequence ID" value="GFO35449.1"/>
    <property type="molecule type" value="Genomic_DNA"/>
</dbReference>
<dbReference type="PANTHER" id="PTHR14647:SF87">
    <property type="entry name" value="PUTATIVE-RELATED"/>
    <property type="match status" value="1"/>
</dbReference>
<evidence type="ECO:0000313" key="12">
    <source>
        <dbReference type="Proteomes" id="UP000735302"/>
    </source>
</evidence>
<reference evidence="11 12" key="1">
    <citation type="journal article" date="2021" name="Elife">
        <title>Chloroplast acquisition without the gene transfer in kleptoplastic sea slugs, Plakobranchus ocellatus.</title>
        <authorList>
            <person name="Maeda T."/>
            <person name="Takahashi S."/>
            <person name="Yoshida T."/>
            <person name="Shimamura S."/>
            <person name="Takaki Y."/>
            <person name="Nagai Y."/>
            <person name="Toyoda A."/>
            <person name="Suzuki Y."/>
            <person name="Arimoto A."/>
            <person name="Ishii H."/>
            <person name="Satoh N."/>
            <person name="Nishiyama T."/>
            <person name="Hasebe M."/>
            <person name="Maruyama T."/>
            <person name="Minagawa J."/>
            <person name="Obokata J."/>
            <person name="Shigenobu S."/>
        </authorList>
    </citation>
    <scope>NUCLEOTIDE SEQUENCE [LARGE SCALE GENOMIC DNA]</scope>
</reference>
<dbReference type="Proteomes" id="UP000735302">
    <property type="component" value="Unassembled WGS sequence"/>
</dbReference>
<keyword evidence="6 10" id="KW-1133">Transmembrane helix</keyword>
<dbReference type="PANTHER" id="PTHR14647">
    <property type="entry name" value="GALACTOSE-3-O-SULFOTRANSFERASE"/>
    <property type="match status" value="1"/>
</dbReference>
<comment type="caution">
    <text evidence="11">The sequence shown here is derived from an EMBL/GenBank/DDBJ whole genome shotgun (WGS) entry which is preliminary data.</text>
</comment>
<evidence type="ECO:0000256" key="1">
    <source>
        <dbReference type="ARBA" id="ARBA00004323"/>
    </source>
</evidence>
<keyword evidence="8 10" id="KW-0472">Membrane</keyword>
<dbReference type="GO" id="GO:0009247">
    <property type="term" value="P:glycolipid biosynthetic process"/>
    <property type="evidence" value="ECO:0007669"/>
    <property type="project" value="InterPro"/>
</dbReference>
<evidence type="ECO:0000256" key="3">
    <source>
        <dbReference type="ARBA" id="ARBA00022679"/>
    </source>
</evidence>
<gene>
    <name evidence="11" type="ORF">PoB_006195400</name>
</gene>
<dbReference type="GO" id="GO:0000139">
    <property type="term" value="C:Golgi membrane"/>
    <property type="evidence" value="ECO:0007669"/>
    <property type="project" value="UniProtKB-SubCell"/>
</dbReference>
<dbReference type="AlphaFoldDB" id="A0AAV4CU78"/>
<evidence type="ECO:0000256" key="8">
    <source>
        <dbReference type="ARBA" id="ARBA00023136"/>
    </source>
</evidence>
<evidence type="ECO:0000256" key="4">
    <source>
        <dbReference type="ARBA" id="ARBA00022692"/>
    </source>
</evidence>
<dbReference type="Gene3D" id="3.40.50.300">
    <property type="entry name" value="P-loop containing nucleotide triphosphate hydrolases"/>
    <property type="match status" value="1"/>
</dbReference>
<evidence type="ECO:0000313" key="11">
    <source>
        <dbReference type="EMBL" id="GFO35449.1"/>
    </source>
</evidence>
<sequence>MQIVQVLLHWCRRLTLRKRGAVLTALLLPVIVYAAVLIYTAHRLLPAAPSRTHRTHRTQREHRPYVLSADGRSLYEEGQATEIASTQICLERRNMVFLKVMKCATSTLLGLFNRFAYKRNLSVALPPGKQIYHNWPYPMTRRDVRPTGRGEYNMILHHAVYTPAVMRALMPPDAVYISIVREPFSQLQSAFRYFNVAEISGVPASARDPLLEYFGDVEQYEKVYMSPAAKSRWCIPDGFSVTRNLMSHCHGMPLGFPPGTRDITRDAAATDAYIRQLGRSFELVMVAEYLFESLVLLRRLMCWRLQDIVFVSSNVAPKTGKERAAYPRHLLEFHKRWSHADYRLYDYFNATLWRLVARQGPGFSREVKAFKAVQSRVEQYCAALYFGDGHAKTNNTIRVPPLVEAASEWTRSFTITAEDCWALGPDPFYLTNKMKEESDTRDEKILRESSKLLDERQHKGLC</sequence>
<dbReference type="InterPro" id="IPR009729">
    <property type="entry name" value="Gal-3-0_sulfotransfrase"/>
</dbReference>
<name>A0AAV4CU78_9GAST</name>
<evidence type="ECO:0000256" key="2">
    <source>
        <dbReference type="ARBA" id="ARBA00008124"/>
    </source>
</evidence>
<proteinExistence type="inferred from homology"/>
<keyword evidence="5" id="KW-0735">Signal-anchor</keyword>
<keyword evidence="7" id="KW-0333">Golgi apparatus</keyword>
<evidence type="ECO:0000256" key="5">
    <source>
        <dbReference type="ARBA" id="ARBA00022968"/>
    </source>
</evidence>
<comment type="similarity">
    <text evidence="2">Belongs to the galactose-3-O-sulfotransferase family.</text>
</comment>
<keyword evidence="12" id="KW-1185">Reference proteome</keyword>
<keyword evidence="4 10" id="KW-0812">Transmembrane</keyword>
<evidence type="ECO:0000256" key="6">
    <source>
        <dbReference type="ARBA" id="ARBA00022989"/>
    </source>
</evidence>
<evidence type="ECO:0000256" key="7">
    <source>
        <dbReference type="ARBA" id="ARBA00023034"/>
    </source>
</evidence>
<feature type="transmembrane region" description="Helical" evidence="10">
    <location>
        <begin position="21"/>
        <end position="41"/>
    </location>
</feature>
<organism evidence="11 12">
    <name type="scientific">Plakobranchus ocellatus</name>
    <dbReference type="NCBI Taxonomy" id="259542"/>
    <lineage>
        <taxon>Eukaryota</taxon>
        <taxon>Metazoa</taxon>
        <taxon>Spiralia</taxon>
        <taxon>Lophotrochozoa</taxon>
        <taxon>Mollusca</taxon>
        <taxon>Gastropoda</taxon>
        <taxon>Heterobranchia</taxon>
        <taxon>Euthyneura</taxon>
        <taxon>Panpulmonata</taxon>
        <taxon>Sacoglossa</taxon>
        <taxon>Placobranchoidea</taxon>
        <taxon>Plakobranchidae</taxon>
        <taxon>Plakobranchus</taxon>
    </lineage>
</organism>
<dbReference type="Pfam" id="PF06990">
    <property type="entry name" value="Gal-3-0_sulfotr"/>
    <property type="match status" value="1"/>
</dbReference>
<evidence type="ECO:0000256" key="9">
    <source>
        <dbReference type="ARBA" id="ARBA00023180"/>
    </source>
</evidence>
<accession>A0AAV4CU78</accession>
<dbReference type="SUPFAM" id="SSF52540">
    <property type="entry name" value="P-loop containing nucleoside triphosphate hydrolases"/>
    <property type="match status" value="1"/>
</dbReference>
<protein>
    <submittedName>
        <fullName evidence="11">Galactose-3-o-sulfotransferase 3</fullName>
    </submittedName>
</protein>
<comment type="subcellular location">
    <subcellularLocation>
        <location evidence="1">Golgi apparatus membrane</location>
        <topology evidence="1">Single-pass type II membrane protein</topology>
    </subcellularLocation>
</comment>